<dbReference type="GO" id="GO:0000981">
    <property type="term" value="F:DNA-binding transcription factor activity, RNA polymerase II-specific"/>
    <property type="evidence" value="ECO:0007669"/>
    <property type="project" value="InterPro"/>
</dbReference>
<evidence type="ECO:0000256" key="6">
    <source>
        <dbReference type="ARBA" id="ARBA00023242"/>
    </source>
</evidence>
<keyword evidence="4" id="KW-0238">DNA-binding</keyword>
<dbReference type="STRING" id="114155.A0A4Q9NEW3"/>
<dbReference type="PROSITE" id="PS50048">
    <property type="entry name" value="ZN2_CY6_FUNGAL_2"/>
    <property type="match status" value="1"/>
</dbReference>
<dbReference type="InterPro" id="IPR036864">
    <property type="entry name" value="Zn2-C6_fun-type_DNA-bd_sf"/>
</dbReference>
<accession>A0A4Q9NEW3</accession>
<dbReference type="CDD" id="cd00067">
    <property type="entry name" value="GAL4"/>
    <property type="match status" value="1"/>
</dbReference>
<dbReference type="SUPFAM" id="SSF57701">
    <property type="entry name" value="Zn2/Cys6 DNA-binding domain"/>
    <property type="match status" value="1"/>
</dbReference>
<dbReference type="Proteomes" id="UP000292082">
    <property type="component" value="Unassembled WGS sequence"/>
</dbReference>
<reference evidence="9 10" key="1">
    <citation type="submission" date="2019-01" db="EMBL/GenBank/DDBJ databases">
        <title>Draft genome sequences of three monokaryotic isolates of the white-rot basidiomycete fungus Dichomitus squalens.</title>
        <authorList>
            <consortium name="DOE Joint Genome Institute"/>
            <person name="Lopez S.C."/>
            <person name="Andreopoulos B."/>
            <person name="Pangilinan J."/>
            <person name="Lipzen A."/>
            <person name="Riley R."/>
            <person name="Ahrendt S."/>
            <person name="Ng V."/>
            <person name="Barry K."/>
            <person name="Daum C."/>
            <person name="Grigoriev I.V."/>
            <person name="Hilden K.S."/>
            <person name="Makela M.R."/>
            <person name="de Vries R.P."/>
        </authorList>
    </citation>
    <scope>NUCLEOTIDE SEQUENCE [LARGE SCALE GENOMIC DNA]</scope>
    <source>
        <strain evidence="9 10">CBS 464.89</strain>
    </source>
</reference>
<evidence type="ECO:0000313" key="10">
    <source>
        <dbReference type="Proteomes" id="UP000292082"/>
    </source>
</evidence>
<evidence type="ECO:0000256" key="3">
    <source>
        <dbReference type="ARBA" id="ARBA00023015"/>
    </source>
</evidence>
<dbReference type="PANTHER" id="PTHR47659:SF7">
    <property type="entry name" value="FUNGAL TRANSCRIPTIONAL REGULATORY PROTEIN, N-TERMINAL DOMAIN-CONTAINING PROTEIN"/>
    <property type="match status" value="1"/>
</dbReference>
<gene>
    <name evidence="9" type="ORF">BD310DRAFT_966687</name>
</gene>
<dbReference type="Pfam" id="PF00172">
    <property type="entry name" value="Zn_clus"/>
    <property type="match status" value="1"/>
</dbReference>
<evidence type="ECO:0000256" key="7">
    <source>
        <dbReference type="ARBA" id="ARBA00040903"/>
    </source>
</evidence>
<dbReference type="Gene3D" id="4.10.240.10">
    <property type="entry name" value="Zn(2)-C6 fungal-type DNA-binding domain"/>
    <property type="match status" value="1"/>
</dbReference>
<evidence type="ECO:0000313" key="9">
    <source>
        <dbReference type="EMBL" id="TBU60192.1"/>
    </source>
</evidence>
<keyword evidence="6" id="KW-0539">Nucleus</keyword>
<dbReference type="EMBL" id="ML145107">
    <property type="protein sequence ID" value="TBU60192.1"/>
    <property type="molecule type" value="Genomic_DNA"/>
</dbReference>
<dbReference type="SMART" id="SM00066">
    <property type="entry name" value="GAL4"/>
    <property type="match status" value="1"/>
</dbReference>
<keyword evidence="2" id="KW-0862">Zinc</keyword>
<dbReference type="InterPro" id="IPR050335">
    <property type="entry name" value="ERT1_acuK_gluconeogen_tf"/>
</dbReference>
<dbReference type="PANTHER" id="PTHR47659">
    <property type="entry name" value="ZN(II)2CYS6 TRANSCRIPTION FACTOR (EUROFUNG)-RELATED"/>
    <property type="match status" value="1"/>
</dbReference>
<protein>
    <recommendedName>
        <fullName evidence="7">Transcription activator of gluconeogenesis ERT1</fullName>
    </recommendedName>
</protein>
<proteinExistence type="predicted"/>
<name>A0A4Q9NEW3_9APHY</name>
<feature type="domain" description="Zn(2)-C6 fungal-type" evidence="8">
    <location>
        <begin position="117"/>
        <end position="148"/>
    </location>
</feature>
<evidence type="ECO:0000256" key="4">
    <source>
        <dbReference type="ARBA" id="ARBA00023125"/>
    </source>
</evidence>
<keyword evidence="3" id="KW-0805">Transcription regulation</keyword>
<evidence type="ECO:0000256" key="5">
    <source>
        <dbReference type="ARBA" id="ARBA00023163"/>
    </source>
</evidence>
<keyword evidence="1" id="KW-0479">Metal-binding</keyword>
<evidence type="ECO:0000256" key="2">
    <source>
        <dbReference type="ARBA" id="ARBA00022833"/>
    </source>
</evidence>
<dbReference type="AlphaFoldDB" id="A0A4Q9NEW3"/>
<dbReference type="GO" id="GO:0008270">
    <property type="term" value="F:zinc ion binding"/>
    <property type="evidence" value="ECO:0007669"/>
    <property type="project" value="InterPro"/>
</dbReference>
<dbReference type="InterPro" id="IPR001138">
    <property type="entry name" value="Zn2Cys6_DnaBD"/>
</dbReference>
<keyword evidence="10" id="KW-1185">Reference proteome</keyword>
<keyword evidence="5" id="KW-0804">Transcription</keyword>
<sequence length="309" mass="32930">MASHSYPSLIDVLPSPENSVDPEYVLVVLHKDQYQPIAGNIVQLPENKSLVTTGRPSVSTTIPYYVATLGPQHVCFFLHRSQLHLVGGVSINGLQSSTQGDPSLKVKKPSRKSVKISCINCRKAAKRCDPGRPCRRCQKMGLGDSCVDAPSRRGNTSVKRSGTMTIPDSTHMPLQNAIETHEVVGQVTPSPANAIAISSSTAYVNVGYHTTYQQGQIEGATSQAEGLSIAAQRMLPAASAVVGNLNIHPADSIGVCMSSSRQAPSDVMFPDNGYPTGGSASTPQPFGFGSPEDYIAGPPFYWGYDGWRG</sequence>
<evidence type="ECO:0000256" key="1">
    <source>
        <dbReference type="ARBA" id="ARBA00022723"/>
    </source>
</evidence>
<organism evidence="9 10">
    <name type="scientific">Dichomitus squalens</name>
    <dbReference type="NCBI Taxonomy" id="114155"/>
    <lineage>
        <taxon>Eukaryota</taxon>
        <taxon>Fungi</taxon>
        <taxon>Dikarya</taxon>
        <taxon>Basidiomycota</taxon>
        <taxon>Agaricomycotina</taxon>
        <taxon>Agaricomycetes</taxon>
        <taxon>Polyporales</taxon>
        <taxon>Polyporaceae</taxon>
        <taxon>Dichomitus</taxon>
    </lineage>
</organism>
<dbReference type="GO" id="GO:0003677">
    <property type="term" value="F:DNA binding"/>
    <property type="evidence" value="ECO:0007669"/>
    <property type="project" value="UniProtKB-KW"/>
</dbReference>
<evidence type="ECO:0000259" key="8">
    <source>
        <dbReference type="PROSITE" id="PS50048"/>
    </source>
</evidence>